<dbReference type="EMBL" id="CACTIH010006607">
    <property type="protein sequence ID" value="CAA3004834.1"/>
    <property type="molecule type" value="Genomic_DNA"/>
</dbReference>
<sequence length="95" mass="10479">IVKNSTSLTELDLSDNNMSSVPPELGLLEANLQVLKLDGNPFRSIRRAILEGGTKAILKYLKDKIVDYCVSLHEGALAGFVCIISGLMNWERTEM</sequence>
<evidence type="ECO:0000313" key="2">
    <source>
        <dbReference type="Proteomes" id="UP000594638"/>
    </source>
</evidence>
<reference evidence="1 2" key="1">
    <citation type="submission" date="2019-12" db="EMBL/GenBank/DDBJ databases">
        <authorList>
            <person name="Alioto T."/>
            <person name="Alioto T."/>
            <person name="Gomez Garrido J."/>
        </authorList>
    </citation>
    <scope>NUCLEOTIDE SEQUENCE [LARGE SCALE GENOMIC DNA]</scope>
</reference>
<comment type="caution">
    <text evidence="1">The sequence shown here is derived from an EMBL/GenBank/DDBJ whole genome shotgun (WGS) entry which is preliminary data.</text>
</comment>
<dbReference type="Proteomes" id="UP000594638">
    <property type="component" value="Unassembled WGS sequence"/>
</dbReference>
<feature type="non-terminal residue" evidence="1">
    <location>
        <position position="95"/>
    </location>
</feature>
<dbReference type="InterPro" id="IPR001611">
    <property type="entry name" value="Leu-rich_rpt"/>
</dbReference>
<dbReference type="Gene3D" id="3.80.10.10">
    <property type="entry name" value="Ribonuclease Inhibitor"/>
    <property type="match status" value="1"/>
</dbReference>
<name>A0A8S0TLZ0_OLEEU</name>
<feature type="non-terminal residue" evidence="1">
    <location>
        <position position="1"/>
    </location>
</feature>
<dbReference type="AlphaFoldDB" id="A0A8S0TLZ0"/>
<protein>
    <submittedName>
        <fullName evidence="1">Plant intracellular Ras-group-related LRR 6-like</fullName>
    </submittedName>
</protein>
<organism evidence="1 2">
    <name type="scientific">Olea europaea subsp. europaea</name>
    <dbReference type="NCBI Taxonomy" id="158383"/>
    <lineage>
        <taxon>Eukaryota</taxon>
        <taxon>Viridiplantae</taxon>
        <taxon>Streptophyta</taxon>
        <taxon>Embryophyta</taxon>
        <taxon>Tracheophyta</taxon>
        <taxon>Spermatophyta</taxon>
        <taxon>Magnoliopsida</taxon>
        <taxon>eudicotyledons</taxon>
        <taxon>Gunneridae</taxon>
        <taxon>Pentapetalae</taxon>
        <taxon>asterids</taxon>
        <taxon>lamiids</taxon>
        <taxon>Lamiales</taxon>
        <taxon>Oleaceae</taxon>
        <taxon>Oleeae</taxon>
        <taxon>Olea</taxon>
    </lineage>
</organism>
<evidence type="ECO:0000313" key="1">
    <source>
        <dbReference type="EMBL" id="CAA3004834.1"/>
    </source>
</evidence>
<dbReference type="Pfam" id="PF00560">
    <property type="entry name" value="LRR_1"/>
    <property type="match status" value="1"/>
</dbReference>
<accession>A0A8S0TLZ0</accession>
<gene>
    <name evidence="1" type="ORF">OLEA9_A007766</name>
</gene>
<dbReference type="SUPFAM" id="SSF52058">
    <property type="entry name" value="L domain-like"/>
    <property type="match status" value="1"/>
</dbReference>
<keyword evidence="2" id="KW-1185">Reference proteome</keyword>
<dbReference type="InterPro" id="IPR032675">
    <property type="entry name" value="LRR_dom_sf"/>
</dbReference>
<dbReference type="Gramene" id="OE9A007766T1">
    <property type="protein sequence ID" value="OE9A007766C1"/>
    <property type="gene ID" value="OE9A007766"/>
</dbReference>
<dbReference type="PROSITE" id="PS51450">
    <property type="entry name" value="LRR"/>
    <property type="match status" value="1"/>
</dbReference>
<dbReference type="OrthoDB" id="1733567at2759"/>
<proteinExistence type="predicted"/>